<dbReference type="RefSeq" id="WP_157994050.1">
    <property type="nucleotide sequence ID" value="NZ_AP019400.1"/>
</dbReference>
<dbReference type="OrthoDB" id="2882291at2"/>
<protein>
    <recommendedName>
        <fullName evidence="3">DUF2247 domain-containing protein</fullName>
    </recommendedName>
</protein>
<dbReference type="AlphaFoldDB" id="A0A3T1D679"/>
<gene>
    <name evidence="1" type="ORF">KCTCHS21_29720</name>
</gene>
<keyword evidence="2" id="KW-1185">Reference proteome</keyword>
<name>A0A3T1D679_9BACL</name>
<evidence type="ECO:0000313" key="2">
    <source>
        <dbReference type="Proteomes" id="UP000289856"/>
    </source>
</evidence>
<organism evidence="1 2">
    <name type="scientific">Cohnella abietis</name>
    <dbReference type="NCBI Taxonomy" id="2507935"/>
    <lineage>
        <taxon>Bacteria</taxon>
        <taxon>Bacillati</taxon>
        <taxon>Bacillota</taxon>
        <taxon>Bacilli</taxon>
        <taxon>Bacillales</taxon>
        <taxon>Paenibacillaceae</taxon>
        <taxon>Cohnella</taxon>
    </lineage>
</organism>
<dbReference type="EMBL" id="AP019400">
    <property type="protein sequence ID" value="BBI33573.1"/>
    <property type="molecule type" value="Genomic_DNA"/>
</dbReference>
<sequence length="168" mass="19856">MGQILHLFNVYNIPVEWLTIYVGRKLGYLQTKEINEYSIQSILDNPNLNDRILDLSWETDELVLEEMLSEVVGGCNETSEEWQLELKKFRYIQLKELEKNAISKELLIRKIAEIYADFGYPQEMEKFIYYMPATDGFNPQAHSSEENLDRLLEFFKEFLLEEASEITI</sequence>
<proteinExistence type="predicted"/>
<evidence type="ECO:0008006" key="3">
    <source>
        <dbReference type="Google" id="ProtNLM"/>
    </source>
</evidence>
<dbReference type="InterPro" id="IPR016630">
    <property type="entry name" value="UCP015278"/>
</dbReference>
<dbReference type="Pfam" id="PF10004">
    <property type="entry name" value="DUF2247"/>
    <property type="match status" value="1"/>
</dbReference>
<evidence type="ECO:0000313" key="1">
    <source>
        <dbReference type="EMBL" id="BBI33573.1"/>
    </source>
</evidence>
<reference evidence="1 2" key="1">
    <citation type="submission" date="2019-01" db="EMBL/GenBank/DDBJ databases">
        <title>Complete genome sequence of Cohnella hallensis HS21 isolated from Korean fir (Abies koreana) rhizospheric soil.</title>
        <authorList>
            <person name="Jiang L."/>
            <person name="Kang S.W."/>
            <person name="Kim S."/>
            <person name="Jung J."/>
            <person name="Kim C.Y."/>
            <person name="Kim D.H."/>
            <person name="Kim S.W."/>
            <person name="Lee J."/>
        </authorList>
    </citation>
    <scope>NUCLEOTIDE SEQUENCE [LARGE SCALE GENOMIC DNA]</scope>
    <source>
        <strain evidence="1 2">HS21</strain>
    </source>
</reference>
<dbReference type="KEGG" id="cohn:KCTCHS21_29720"/>
<dbReference type="Proteomes" id="UP000289856">
    <property type="component" value="Chromosome"/>
</dbReference>
<dbReference type="PIRSF" id="PIRSF015278">
    <property type="entry name" value="UCP015278"/>
    <property type="match status" value="1"/>
</dbReference>
<accession>A0A3T1D679</accession>